<feature type="transmembrane region" description="Helical" evidence="7">
    <location>
        <begin position="271"/>
        <end position="297"/>
    </location>
</feature>
<evidence type="ECO:0000256" key="1">
    <source>
        <dbReference type="ARBA" id="ARBA00004429"/>
    </source>
</evidence>
<feature type="transmembrane region" description="Helical" evidence="7">
    <location>
        <begin position="47"/>
        <end position="68"/>
    </location>
</feature>
<dbReference type="GO" id="GO:0005886">
    <property type="term" value="C:plasma membrane"/>
    <property type="evidence" value="ECO:0007669"/>
    <property type="project" value="UniProtKB-SubCell"/>
</dbReference>
<evidence type="ECO:0000256" key="3">
    <source>
        <dbReference type="ARBA" id="ARBA00022519"/>
    </source>
</evidence>
<evidence type="ECO:0000256" key="6">
    <source>
        <dbReference type="ARBA" id="ARBA00023136"/>
    </source>
</evidence>
<organism evidence="9 10">
    <name type="scientific">Salipiger pallidus</name>
    <dbReference type="NCBI Taxonomy" id="1775170"/>
    <lineage>
        <taxon>Bacteria</taxon>
        <taxon>Pseudomonadati</taxon>
        <taxon>Pseudomonadota</taxon>
        <taxon>Alphaproteobacteria</taxon>
        <taxon>Rhodobacterales</taxon>
        <taxon>Roseobacteraceae</taxon>
        <taxon>Salipiger</taxon>
    </lineage>
</organism>
<evidence type="ECO:0000256" key="7">
    <source>
        <dbReference type="RuleBase" id="RU369079"/>
    </source>
</evidence>
<feature type="transmembrane region" description="Helical" evidence="7">
    <location>
        <begin position="168"/>
        <end position="191"/>
    </location>
</feature>
<feature type="transmembrane region" description="Helical" evidence="7">
    <location>
        <begin position="240"/>
        <end position="259"/>
    </location>
</feature>
<accession>A0A8J3EHE5</accession>
<dbReference type="InterPro" id="IPR004681">
    <property type="entry name" value="TRAP_DctM"/>
</dbReference>
<comment type="function">
    <text evidence="7">Part of the tripartite ATP-independent periplasmic (TRAP) transport system.</text>
</comment>
<keyword evidence="10" id="KW-1185">Reference proteome</keyword>
<dbReference type="GO" id="GO:0022857">
    <property type="term" value="F:transmembrane transporter activity"/>
    <property type="evidence" value="ECO:0007669"/>
    <property type="project" value="UniProtKB-UniRule"/>
</dbReference>
<keyword evidence="7" id="KW-0813">Transport</keyword>
<gene>
    <name evidence="9" type="ORF">GCM10011415_31390</name>
</gene>
<evidence type="ECO:0000259" key="8">
    <source>
        <dbReference type="Pfam" id="PF06808"/>
    </source>
</evidence>
<evidence type="ECO:0000313" key="9">
    <source>
        <dbReference type="EMBL" id="GGG79820.1"/>
    </source>
</evidence>
<keyword evidence="6 7" id="KW-0472">Membrane</keyword>
<comment type="caution">
    <text evidence="9">The sequence shown here is derived from an EMBL/GenBank/DDBJ whole genome shotgun (WGS) entry which is preliminary data.</text>
</comment>
<sequence>MIVIVVILALVLLGLGFEMLLVLGVPALAWKELAHGTLPDAAVVQKIVGGIDHSTLLAIPFFIFAAHLMGSGQIARQLVGVVKALIGHTRGGIGHVVVGGSMAFGSVSGSAPATVAAMGRMVYPEMRAAGWSDRTSLGLLVASAETALLIPPSITLIVYGWITGTSISRLFAGGLAVGLVLGLAFAAYVSWQARKQGVTRGPRLGWGARGRAIWDAKWALGMPVIILGGIYSGTITPTEAAAVSVVYAILVETLVFRALDLRGLVKVTEDSAINTAIIFVLLAIGGLISFFVTLAQIPAGIIAMLEAANAGPVMFLIAVNVCFFIAGMFIDPNSTLLVLVPPLYPVAMSLGIDPVHFGMVVTLNVCIGMITPPFGLDIFVASSTLEKPVSDIIRGVWPFVLVNILVLLIITYVPGVSLLVPNLIFG</sequence>
<dbReference type="Proteomes" id="UP000617145">
    <property type="component" value="Unassembled WGS sequence"/>
</dbReference>
<reference evidence="9" key="2">
    <citation type="submission" date="2020-09" db="EMBL/GenBank/DDBJ databases">
        <authorList>
            <person name="Sun Q."/>
            <person name="Zhou Y."/>
        </authorList>
    </citation>
    <scope>NUCLEOTIDE SEQUENCE</scope>
    <source>
        <strain evidence="9">CGMCC 1.15762</strain>
    </source>
</reference>
<dbReference type="NCBIfam" id="TIGR00786">
    <property type="entry name" value="dctM"/>
    <property type="match status" value="1"/>
</dbReference>
<dbReference type="AlphaFoldDB" id="A0A8J3EHE5"/>
<feature type="transmembrane region" description="Helical" evidence="7">
    <location>
        <begin position="137"/>
        <end position="162"/>
    </location>
</feature>
<reference evidence="9" key="1">
    <citation type="journal article" date="2014" name="Int. J. Syst. Evol. Microbiol.">
        <title>Complete genome sequence of Corynebacterium casei LMG S-19264T (=DSM 44701T), isolated from a smear-ripened cheese.</title>
        <authorList>
            <consortium name="US DOE Joint Genome Institute (JGI-PGF)"/>
            <person name="Walter F."/>
            <person name="Albersmeier A."/>
            <person name="Kalinowski J."/>
            <person name="Ruckert C."/>
        </authorList>
    </citation>
    <scope>NUCLEOTIDE SEQUENCE</scope>
    <source>
        <strain evidence="9">CGMCC 1.15762</strain>
    </source>
</reference>
<evidence type="ECO:0000256" key="2">
    <source>
        <dbReference type="ARBA" id="ARBA00022475"/>
    </source>
</evidence>
<comment type="similarity">
    <text evidence="7">Belongs to the TRAP transporter large permease family.</text>
</comment>
<keyword evidence="5 7" id="KW-1133">Transmembrane helix</keyword>
<feature type="transmembrane region" description="Helical" evidence="7">
    <location>
        <begin position="392"/>
        <end position="413"/>
    </location>
</feature>
<feature type="transmembrane region" description="Helical" evidence="7">
    <location>
        <begin position="309"/>
        <end position="329"/>
    </location>
</feature>
<evidence type="ECO:0000256" key="5">
    <source>
        <dbReference type="ARBA" id="ARBA00022989"/>
    </source>
</evidence>
<dbReference type="PANTHER" id="PTHR33362">
    <property type="entry name" value="SIALIC ACID TRAP TRANSPORTER PERMEASE PROTEIN SIAT-RELATED"/>
    <property type="match status" value="1"/>
</dbReference>
<name>A0A8J3EHE5_9RHOB</name>
<feature type="domain" description="TRAP C4-dicarboxylate transport system permease DctM subunit" evidence="8">
    <location>
        <begin position="6"/>
        <end position="415"/>
    </location>
</feature>
<evidence type="ECO:0000256" key="4">
    <source>
        <dbReference type="ARBA" id="ARBA00022692"/>
    </source>
</evidence>
<keyword evidence="2" id="KW-1003">Cell membrane</keyword>
<keyword evidence="3 7" id="KW-0997">Cell inner membrane</keyword>
<comment type="caution">
    <text evidence="7">Lacks conserved residue(s) required for the propagation of feature annotation.</text>
</comment>
<protein>
    <recommendedName>
        <fullName evidence="7">TRAP transporter large permease protein</fullName>
    </recommendedName>
</protein>
<comment type="subcellular location">
    <subcellularLocation>
        <location evidence="1 7">Cell inner membrane</location>
        <topology evidence="1 7">Multi-pass membrane protein</topology>
    </subcellularLocation>
</comment>
<evidence type="ECO:0000313" key="10">
    <source>
        <dbReference type="Proteomes" id="UP000617145"/>
    </source>
</evidence>
<dbReference type="RefSeq" id="WP_188791171.1">
    <property type="nucleotide sequence ID" value="NZ_BMJV01000006.1"/>
</dbReference>
<feature type="transmembrane region" description="Helical" evidence="7">
    <location>
        <begin position="212"/>
        <end position="234"/>
    </location>
</feature>
<keyword evidence="4 7" id="KW-0812">Transmembrane</keyword>
<dbReference type="EMBL" id="BMJV01000006">
    <property type="protein sequence ID" value="GGG79820.1"/>
    <property type="molecule type" value="Genomic_DNA"/>
</dbReference>
<comment type="subunit">
    <text evidence="7">The complex comprises the extracytoplasmic solute receptor protein and the two transmembrane proteins.</text>
</comment>
<dbReference type="PIRSF" id="PIRSF006066">
    <property type="entry name" value="HI0050"/>
    <property type="match status" value="1"/>
</dbReference>
<proteinExistence type="inferred from homology"/>
<feature type="transmembrane region" description="Helical" evidence="7">
    <location>
        <begin position="358"/>
        <end position="380"/>
    </location>
</feature>
<dbReference type="InterPro" id="IPR010656">
    <property type="entry name" value="DctM"/>
</dbReference>
<dbReference type="Pfam" id="PF06808">
    <property type="entry name" value="DctM"/>
    <property type="match status" value="1"/>
</dbReference>